<gene>
    <name evidence="8" type="primary">CYP704C1_11</name>
    <name evidence="8" type="ORF">g.52974</name>
</gene>
<dbReference type="PRINTS" id="PR00463">
    <property type="entry name" value="EP450I"/>
</dbReference>
<proteinExistence type="inferred from homology"/>
<comment type="cofactor">
    <cofactor evidence="5">
        <name>heme</name>
        <dbReference type="ChEBI" id="CHEBI:30413"/>
    </cofactor>
</comment>
<protein>
    <submittedName>
        <fullName evidence="8">Cytochrome P450 704C1</fullName>
    </submittedName>
</protein>
<evidence type="ECO:0000256" key="3">
    <source>
        <dbReference type="ARBA" id="ARBA00023002"/>
    </source>
</evidence>
<evidence type="ECO:0000256" key="2">
    <source>
        <dbReference type="ARBA" id="ARBA00022723"/>
    </source>
</evidence>
<evidence type="ECO:0000313" key="8">
    <source>
        <dbReference type="EMBL" id="JAT40675.1"/>
    </source>
</evidence>
<dbReference type="GO" id="GO:0016705">
    <property type="term" value="F:oxidoreductase activity, acting on paired donors, with incorporation or reduction of molecular oxygen"/>
    <property type="evidence" value="ECO:0007669"/>
    <property type="project" value="InterPro"/>
</dbReference>
<dbReference type="Gene3D" id="1.10.630.10">
    <property type="entry name" value="Cytochrome P450"/>
    <property type="match status" value="1"/>
</dbReference>
<feature type="non-terminal residue" evidence="8">
    <location>
        <position position="1"/>
    </location>
</feature>
<dbReference type="InterPro" id="IPR036396">
    <property type="entry name" value="Cyt_P450_sf"/>
</dbReference>
<dbReference type="PRINTS" id="PR00385">
    <property type="entry name" value="P450"/>
</dbReference>
<evidence type="ECO:0000256" key="5">
    <source>
        <dbReference type="PIRSR" id="PIRSR602401-1"/>
    </source>
</evidence>
<dbReference type="GO" id="GO:0020037">
    <property type="term" value="F:heme binding"/>
    <property type="evidence" value="ECO:0007669"/>
    <property type="project" value="InterPro"/>
</dbReference>
<reference evidence="8" key="1">
    <citation type="submission" date="2015-07" db="EMBL/GenBank/DDBJ databases">
        <title>Transcriptome Assembly of Anthurium amnicola.</title>
        <authorList>
            <person name="Suzuki J."/>
        </authorList>
    </citation>
    <scope>NUCLEOTIDE SEQUENCE</scope>
</reference>
<feature type="binding site" description="axial binding residue" evidence="5">
    <location>
        <position position="564"/>
    </location>
    <ligand>
        <name>heme</name>
        <dbReference type="ChEBI" id="CHEBI:30413"/>
    </ligand>
    <ligandPart>
        <name>Fe</name>
        <dbReference type="ChEBI" id="CHEBI:18248"/>
    </ligandPart>
</feature>
<evidence type="ECO:0000256" key="7">
    <source>
        <dbReference type="SAM" id="Phobius"/>
    </source>
</evidence>
<organism evidence="8">
    <name type="scientific">Anthurium amnicola</name>
    <dbReference type="NCBI Taxonomy" id="1678845"/>
    <lineage>
        <taxon>Eukaryota</taxon>
        <taxon>Viridiplantae</taxon>
        <taxon>Streptophyta</taxon>
        <taxon>Embryophyta</taxon>
        <taxon>Tracheophyta</taxon>
        <taxon>Spermatophyta</taxon>
        <taxon>Magnoliopsida</taxon>
        <taxon>Liliopsida</taxon>
        <taxon>Araceae</taxon>
        <taxon>Pothoideae</taxon>
        <taxon>Potheae</taxon>
        <taxon>Anthurium</taxon>
    </lineage>
</organism>
<keyword evidence="3" id="KW-0560">Oxidoreductase</keyword>
<feature type="region of interest" description="Disordered" evidence="6">
    <location>
        <begin position="1"/>
        <end position="22"/>
    </location>
</feature>
<keyword evidence="5" id="KW-0349">Heme</keyword>
<dbReference type="InterPro" id="IPR001128">
    <property type="entry name" value="Cyt_P450"/>
</dbReference>
<keyword evidence="7" id="KW-0472">Membrane</keyword>
<evidence type="ECO:0000256" key="4">
    <source>
        <dbReference type="ARBA" id="ARBA00023004"/>
    </source>
</evidence>
<keyword evidence="2 5" id="KW-0479">Metal-binding</keyword>
<dbReference type="PANTHER" id="PTHR24296">
    <property type="entry name" value="CYTOCHROME P450"/>
    <property type="match status" value="1"/>
</dbReference>
<dbReference type="Pfam" id="PF00067">
    <property type="entry name" value="p450"/>
    <property type="match status" value="1"/>
</dbReference>
<feature type="transmembrane region" description="Helical" evidence="7">
    <location>
        <begin position="110"/>
        <end position="132"/>
    </location>
</feature>
<dbReference type="InterPro" id="IPR002401">
    <property type="entry name" value="Cyt_P450_E_grp-I"/>
</dbReference>
<name>A0A1D1XE34_9ARAE</name>
<evidence type="ECO:0000256" key="1">
    <source>
        <dbReference type="ARBA" id="ARBA00010617"/>
    </source>
</evidence>
<comment type="similarity">
    <text evidence="1">Belongs to the cytochrome P450 family.</text>
</comment>
<evidence type="ECO:0000256" key="6">
    <source>
        <dbReference type="SAM" id="MobiDB-lite"/>
    </source>
</evidence>
<dbReference type="CDD" id="cd11064">
    <property type="entry name" value="CYP86A"/>
    <property type="match status" value="1"/>
</dbReference>
<dbReference type="SUPFAM" id="SSF48264">
    <property type="entry name" value="Cytochrome P450"/>
    <property type="match status" value="1"/>
</dbReference>
<dbReference type="GO" id="GO:0004497">
    <property type="term" value="F:monooxygenase activity"/>
    <property type="evidence" value="ECO:0007669"/>
    <property type="project" value="InterPro"/>
</dbReference>
<keyword evidence="7" id="KW-0812">Transmembrane</keyword>
<feature type="region of interest" description="Disordered" evidence="6">
    <location>
        <begin position="41"/>
        <end position="62"/>
    </location>
</feature>
<dbReference type="GO" id="GO:0005506">
    <property type="term" value="F:iron ion binding"/>
    <property type="evidence" value="ECO:0007669"/>
    <property type="project" value="InterPro"/>
</dbReference>
<keyword evidence="7" id="KW-1133">Transmembrane helix</keyword>
<feature type="compositionally biased region" description="Polar residues" evidence="6">
    <location>
        <begin position="1"/>
        <end position="18"/>
    </location>
</feature>
<keyword evidence="4 5" id="KW-0408">Iron</keyword>
<dbReference type="EMBL" id="GDJX01027261">
    <property type="protein sequence ID" value="JAT40675.1"/>
    <property type="molecule type" value="Transcribed_RNA"/>
</dbReference>
<dbReference type="AlphaFoldDB" id="A0A1D1XE34"/>
<accession>A0A1D1XE34</accession>
<sequence length="617" mass="69776">LISSSSSTTLQRPNASDWSYSLSPPPSRLVLPFSTSCNSSHLARPDQLPRAPRPRRCHHPLSPPSASNSPLFLLFFPTGHLSLSLSLSSAHTHTHTEVSMDLLDAGHRSFHVAAAAVCLLVALLPWVLRLLLGGGRRREGRGRRPPVAGTVLHMLKNFRRLHDYLTDISRRHKTFRMLDHYRSHIYTVDPANLEYFLKTNFENYGKGPFFSEILTDLLGDGIFVVDGEKWRHQRKVASHEFSTKVLRDSSSAVFRKNGAKLARVLSEAAVSGKIFDIQELLMKCTLDSIFEVGFGLDLDTLSGLSKGSSTDAFAFAEAFDGSGSLTLRRALDVSWKIKRLLNVGSEATLKKNLEVIDGFVYKLIRRKRMQIAKQPRDSINKQDILSRFLMESEVDTGNLSDKYLRDIVLSFIMAGRDTTASTLSWFFYMMCKHPAMQEEVAQEVKEATETSEHIPVETFMEHLSEKALNKMQYLHAALTETLRLYPAVPVDAKFCFSDDTLPDGFTVKRGDMVNYQPYAMGRMRHLWGEDAEEFRPERWLDDDGIFQPESPFKFAAFQSGPRICLGKDFAYRQMKILAATLLHSFVFKLSDEQKVVNYKTMLTLQIDGGLRLSASHR</sequence>